<keyword evidence="9" id="KW-0344">Guanine-nucleotide releasing factor</keyword>
<evidence type="ECO:0000256" key="4">
    <source>
        <dbReference type="ARBA" id="ARBA00004613"/>
    </source>
</evidence>
<evidence type="ECO:0000256" key="5">
    <source>
        <dbReference type="ARBA" id="ARBA00008063"/>
    </source>
</evidence>
<dbReference type="GO" id="GO:0005509">
    <property type="term" value="F:calcium ion binding"/>
    <property type="evidence" value="ECO:0007669"/>
    <property type="project" value="InterPro"/>
</dbReference>
<dbReference type="GO" id="GO:0005793">
    <property type="term" value="C:endoplasmic reticulum-Golgi intermediate compartment"/>
    <property type="evidence" value="ECO:0007669"/>
    <property type="project" value="TreeGrafter"/>
</dbReference>
<evidence type="ECO:0000256" key="18">
    <source>
        <dbReference type="SAM" id="SignalP"/>
    </source>
</evidence>
<keyword evidence="10 18" id="KW-0732">Signal</keyword>
<feature type="region of interest" description="Disordered" evidence="17">
    <location>
        <begin position="355"/>
        <end position="383"/>
    </location>
</feature>
<evidence type="ECO:0000256" key="8">
    <source>
        <dbReference type="ARBA" id="ARBA00022553"/>
    </source>
</evidence>
<dbReference type="RefSeq" id="XP_011315170.1">
    <property type="nucleotide sequence ID" value="XM_011316868.1"/>
</dbReference>
<evidence type="ECO:0000256" key="2">
    <source>
        <dbReference type="ARBA" id="ARBA00004496"/>
    </source>
</evidence>
<feature type="chain" id="PRO_5040511216" evidence="18">
    <location>
        <begin position="20"/>
        <end position="545"/>
    </location>
</feature>
<keyword evidence="14" id="KW-0238">DNA-binding</keyword>
<evidence type="ECO:0000256" key="10">
    <source>
        <dbReference type="ARBA" id="ARBA00022729"/>
    </source>
</evidence>
<evidence type="ECO:0000256" key="1">
    <source>
        <dbReference type="ARBA" id="ARBA00004170"/>
    </source>
</evidence>
<dbReference type="PROSITE" id="PS50222">
    <property type="entry name" value="EF_HAND_2"/>
    <property type="match status" value="1"/>
</dbReference>
<dbReference type="GeneID" id="105274057"/>
<dbReference type="PROSITE" id="PS00018">
    <property type="entry name" value="EF_HAND_1"/>
    <property type="match status" value="1"/>
</dbReference>
<gene>
    <name evidence="21" type="primary">NUCB1</name>
</gene>
<dbReference type="AlphaFoldDB" id="A0A9R1TT59"/>
<evidence type="ECO:0000256" key="11">
    <source>
        <dbReference type="ARBA" id="ARBA00022737"/>
    </source>
</evidence>
<dbReference type="InterPro" id="IPR057576">
    <property type="entry name" value="NUCB1_N"/>
</dbReference>
<comment type="subcellular location">
    <subcellularLocation>
        <location evidence="2">Cytoplasm</location>
    </subcellularLocation>
    <subcellularLocation>
        <location evidence="3">Golgi apparatus</location>
    </subcellularLocation>
    <subcellularLocation>
        <location evidence="1">Membrane</location>
        <topology evidence="1">Peripheral membrane protein</topology>
    </subcellularLocation>
    <subcellularLocation>
        <location evidence="4">Secreted</location>
    </subcellularLocation>
</comment>
<dbReference type="InterPro" id="IPR040250">
    <property type="entry name" value="Nucleobindin"/>
</dbReference>
<evidence type="ECO:0000256" key="3">
    <source>
        <dbReference type="ARBA" id="ARBA00004555"/>
    </source>
</evidence>
<evidence type="ECO:0000259" key="19">
    <source>
        <dbReference type="PROSITE" id="PS50222"/>
    </source>
</evidence>
<keyword evidence="6" id="KW-0963">Cytoplasm</keyword>
<dbReference type="PANTHER" id="PTHR19237">
    <property type="entry name" value="NUCLEOBINDIN"/>
    <property type="match status" value="1"/>
</dbReference>
<name>A0A9R1TT59_9HYME</name>
<dbReference type="Pfam" id="PF13499">
    <property type="entry name" value="EF-hand_7"/>
    <property type="match status" value="1"/>
</dbReference>
<evidence type="ECO:0000256" key="13">
    <source>
        <dbReference type="ARBA" id="ARBA00023034"/>
    </source>
</evidence>
<evidence type="ECO:0000256" key="9">
    <source>
        <dbReference type="ARBA" id="ARBA00022658"/>
    </source>
</evidence>
<keyword evidence="16" id="KW-0175">Coiled coil</keyword>
<keyword evidence="8" id="KW-0597">Phosphoprotein</keyword>
<dbReference type="Pfam" id="PF25434">
    <property type="entry name" value="NUCB1_N"/>
    <property type="match status" value="1"/>
</dbReference>
<feature type="coiled-coil region" evidence="16">
    <location>
        <begin position="141"/>
        <end position="186"/>
    </location>
</feature>
<keyword evidence="20" id="KW-1185">Reference proteome</keyword>
<keyword evidence="15" id="KW-0472">Membrane</keyword>
<dbReference type="GO" id="GO:0003677">
    <property type="term" value="F:DNA binding"/>
    <property type="evidence" value="ECO:0007669"/>
    <property type="project" value="UniProtKB-KW"/>
</dbReference>
<feature type="signal peptide" evidence="18">
    <location>
        <begin position="1"/>
        <end position="19"/>
    </location>
</feature>
<keyword evidence="7" id="KW-0964">Secreted</keyword>
<evidence type="ECO:0000256" key="15">
    <source>
        <dbReference type="ARBA" id="ARBA00023136"/>
    </source>
</evidence>
<dbReference type="GO" id="GO:0005794">
    <property type="term" value="C:Golgi apparatus"/>
    <property type="evidence" value="ECO:0007669"/>
    <property type="project" value="UniProtKB-SubCell"/>
</dbReference>
<dbReference type="KEGG" id="fas:105274057"/>
<dbReference type="InterPro" id="IPR002048">
    <property type="entry name" value="EF_hand_dom"/>
</dbReference>
<comment type="similarity">
    <text evidence="5">Belongs to the nucleobindin family.</text>
</comment>
<evidence type="ECO:0000256" key="16">
    <source>
        <dbReference type="SAM" id="Coils"/>
    </source>
</evidence>
<reference evidence="21" key="1">
    <citation type="submission" date="2025-08" db="UniProtKB">
        <authorList>
            <consortium name="RefSeq"/>
        </authorList>
    </citation>
    <scope>IDENTIFICATION</scope>
    <source>
        <strain evidence="21">USDA-PBARC FA_bdor</strain>
        <tissue evidence="21">Whole organism</tissue>
    </source>
</reference>
<keyword evidence="11" id="KW-0677">Repeat</keyword>
<protein>
    <submittedName>
        <fullName evidence="21">Nucleobindin-2 isoform X1</fullName>
    </submittedName>
</protein>
<keyword evidence="12" id="KW-0106">Calcium</keyword>
<evidence type="ECO:0000256" key="7">
    <source>
        <dbReference type="ARBA" id="ARBA00022525"/>
    </source>
</evidence>
<evidence type="ECO:0000313" key="20">
    <source>
        <dbReference type="Proteomes" id="UP000694866"/>
    </source>
</evidence>
<proteinExistence type="inferred from homology"/>
<dbReference type="OrthoDB" id="5982823at2759"/>
<evidence type="ECO:0000256" key="6">
    <source>
        <dbReference type="ARBA" id="ARBA00022490"/>
    </source>
</evidence>
<dbReference type="CTD" id="4924"/>
<feature type="domain" description="EF-hand" evidence="19">
    <location>
        <begin position="281"/>
        <end position="316"/>
    </location>
</feature>
<dbReference type="Proteomes" id="UP000694866">
    <property type="component" value="Unplaced"/>
</dbReference>
<organism evidence="20 21">
    <name type="scientific">Fopius arisanus</name>
    <dbReference type="NCBI Taxonomy" id="64838"/>
    <lineage>
        <taxon>Eukaryota</taxon>
        <taxon>Metazoa</taxon>
        <taxon>Ecdysozoa</taxon>
        <taxon>Arthropoda</taxon>
        <taxon>Hexapoda</taxon>
        <taxon>Insecta</taxon>
        <taxon>Pterygota</taxon>
        <taxon>Neoptera</taxon>
        <taxon>Endopterygota</taxon>
        <taxon>Hymenoptera</taxon>
        <taxon>Apocrita</taxon>
        <taxon>Ichneumonoidea</taxon>
        <taxon>Braconidae</taxon>
        <taxon>Opiinae</taxon>
        <taxon>Fopius</taxon>
    </lineage>
</organism>
<keyword evidence="13" id="KW-0333">Golgi apparatus</keyword>
<dbReference type="GO" id="GO:0005085">
    <property type="term" value="F:guanyl-nucleotide exchange factor activity"/>
    <property type="evidence" value="ECO:0007669"/>
    <property type="project" value="UniProtKB-KW"/>
</dbReference>
<dbReference type="PANTHER" id="PTHR19237:SF20">
    <property type="entry name" value="NUCLEOBINDIN 1"/>
    <property type="match status" value="1"/>
</dbReference>
<dbReference type="InterPro" id="IPR011992">
    <property type="entry name" value="EF-hand-dom_pair"/>
</dbReference>
<evidence type="ECO:0000256" key="14">
    <source>
        <dbReference type="ARBA" id="ARBA00023125"/>
    </source>
</evidence>
<evidence type="ECO:0000313" key="21">
    <source>
        <dbReference type="RefSeq" id="XP_011315170.1"/>
    </source>
</evidence>
<evidence type="ECO:0000256" key="17">
    <source>
        <dbReference type="SAM" id="MobiDB-lite"/>
    </source>
</evidence>
<evidence type="ECO:0000256" key="12">
    <source>
        <dbReference type="ARBA" id="ARBA00022837"/>
    </source>
</evidence>
<dbReference type="GO" id="GO:0016020">
    <property type="term" value="C:membrane"/>
    <property type="evidence" value="ECO:0007669"/>
    <property type="project" value="UniProtKB-SubCell"/>
</dbReference>
<accession>A0A9R1TT59</accession>
<sequence length="545" mass="63822">MSRFLLLSVLLLVVQQIVAPPVTKTHHEGDKKNGVDEKAEDGMVFEYERYLKEVVQALESDPAFREKLEKAQEVDIRSGKIAMELEHVNHHVRTKLDEVKRTELARLNDLNRKKRELNQGHKVSKNAASHIDHSNSDTFEIEDLKKLIQKTNEDLAEADRKRKEEFKEYEMQKKFEEEQKMKVLNEEGKKKYADELQKMKEKHKKHQPLHEPGSKQQLEEVWEKQDHMEDQDFNPKTFFYMHDLDQNGYWDQNEVKTLFMKELSKIHNGNPEDDPREREEEMERMREHVFSSADTNHDGIIDYDEFIAQTKREEFEKDPGWKTLDEQEIYSEQEYQAFEKQREQEIQKLIAQGLIPSHPDYGHHEQFPPHIDPNQLHHQGQVPVQQQYQGHVPVQQQYQGHVPVQQQYQGHVPVQQQYQGQVPVQQQYQGQVPVQQQYQGQVPVQQYQGQVPVPQPHQVPVQGQAQYQVPQGQQPVQQQYQPPPQQVQPNVVQQPVISNQHVQGNAIPVAKQQQQPLQVQHPPEPVAKVQPIDAIHNASPNVVHT</sequence>
<dbReference type="GO" id="GO:0070062">
    <property type="term" value="C:extracellular exosome"/>
    <property type="evidence" value="ECO:0007669"/>
    <property type="project" value="TreeGrafter"/>
</dbReference>
<dbReference type="Gene3D" id="1.10.238.10">
    <property type="entry name" value="EF-hand"/>
    <property type="match status" value="1"/>
</dbReference>
<dbReference type="SUPFAM" id="SSF47473">
    <property type="entry name" value="EF-hand"/>
    <property type="match status" value="1"/>
</dbReference>
<dbReference type="InterPro" id="IPR018247">
    <property type="entry name" value="EF_Hand_1_Ca_BS"/>
</dbReference>